<comment type="pathway">
    <text evidence="1 8">Metabolic intermediate biosynthesis; chorismate biosynthesis; chorismate from D-erythrose 4-phosphate and phosphoenolpyruvate: step 4/7.</text>
</comment>
<keyword evidence="3 8" id="KW-0028">Amino-acid biosynthesis</keyword>
<evidence type="ECO:0000256" key="6">
    <source>
        <dbReference type="ARBA" id="ARBA00023141"/>
    </source>
</evidence>
<dbReference type="Gene3D" id="3.40.50.720">
    <property type="entry name" value="NAD(P)-binding Rossmann-like Domain"/>
    <property type="match status" value="1"/>
</dbReference>
<dbReference type="PANTHER" id="PTHR21089">
    <property type="entry name" value="SHIKIMATE DEHYDROGENASE"/>
    <property type="match status" value="1"/>
</dbReference>
<dbReference type="EMBL" id="CP017962">
    <property type="protein sequence ID" value="APC48198.1"/>
    <property type="molecule type" value="Genomic_DNA"/>
</dbReference>
<evidence type="ECO:0000256" key="2">
    <source>
        <dbReference type="ARBA" id="ARBA00012962"/>
    </source>
</evidence>
<gene>
    <name evidence="8 13" type="primary">aroE</name>
    <name evidence="12" type="ORF">BME96_08415</name>
    <name evidence="13" type="ORF">IC602_09630</name>
</gene>
<keyword evidence="6 8" id="KW-0057">Aromatic amino acid biosynthesis</keyword>
<dbReference type="RefSeq" id="WP_071648864.1">
    <property type="nucleotide sequence ID" value="NZ_CP017962.1"/>
</dbReference>
<dbReference type="Pfam" id="PF18317">
    <property type="entry name" value="SDH_C"/>
    <property type="match status" value="1"/>
</dbReference>
<evidence type="ECO:0000313" key="12">
    <source>
        <dbReference type="EMBL" id="APC48198.1"/>
    </source>
</evidence>
<dbReference type="InterPro" id="IPR041121">
    <property type="entry name" value="SDH_C"/>
</dbReference>
<evidence type="ECO:0000313" key="14">
    <source>
        <dbReference type="Proteomes" id="UP000182945"/>
    </source>
</evidence>
<feature type="binding site" evidence="8">
    <location>
        <position position="224"/>
    </location>
    <ligand>
        <name>shikimate</name>
        <dbReference type="ChEBI" id="CHEBI:36208"/>
    </ligand>
</feature>
<feature type="domain" description="Shikimate dehydrogenase substrate binding N-terminal" evidence="10">
    <location>
        <begin position="7"/>
        <end position="90"/>
    </location>
</feature>
<feature type="binding site" evidence="8">
    <location>
        <position position="103"/>
    </location>
    <ligand>
        <name>shikimate</name>
        <dbReference type="ChEBI" id="CHEBI:36208"/>
    </ligand>
</feature>
<dbReference type="InterPro" id="IPR006151">
    <property type="entry name" value="Shikm_DH/Glu-tRNA_Rdtase"/>
</dbReference>
<dbReference type="Proteomes" id="UP000621631">
    <property type="component" value="Unassembled WGS sequence"/>
</dbReference>
<feature type="binding site" evidence="8">
    <location>
        <begin position="130"/>
        <end position="134"/>
    </location>
    <ligand>
        <name>NADP(+)</name>
        <dbReference type="ChEBI" id="CHEBI:58349"/>
    </ligand>
</feature>
<comment type="catalytic activity">
    <reaction evidence="7 8">
        <text>shikimate + NADP(+) = 3-dehydroshikimate + NADPH + H(+)</text>
        <dbReference type="Rhea" id="RHEA:17737"/>
        <dbReference type="ChEBI" id="CHEBI:15378"/>
        <dbReference type="ChEBI" id="CHEBI:16630"/>
        <dbReference type="ChEBI" id="CHEBI:36208"/>
        <dbReference type="ChEBI" id="CHEBI:57783"/>
        <dbReference type="ChEBI" id="CHEBI:58349"/>
        <dbReference type="EC" id="1.1.1.25"/>
    </reaction>
</comment>
<evidence type="ECO:0000256" key="1">
    <source>
        <dbReference type="ARBA" id="ARBA00004871"/>
    </source>
</evidence>
<dbReference type="HAMAP" id="MF_00222">
    <property type="entry name" value="Shikimate_DH_AroE"/>
    <property type="match status" value="1"/>
</dbReference>
<protein>
    <recommendedName>
        <fullName evidence="2 8">Shikimate dehydrogenase (NADP(+))</fullName>
        <shortName evidence="8">SDH</shortName>
        <ecNumber evidence="2 8">1.1.1.25</ecNumber>
    </recommendedName>
</protein>
<dbReference type="GO" id="GO:0009423">
    <property type="term" value="P:chorismate biosynthetic process"/>
    <property type="evidence" value="ECO:0007669"/>
    <property type="project" value="UniProtKB-UniRule"/>
</dbReference>
<feature type="domain" description="SDH C-terminal" evidence="11">
    <location>
        <begin position="245"/>
        <end position="274"/>
    </location>
</feature>
<dbReference type="PANTHER" id="PTHR21089:SF1">
    <property type="entry name" value="BIFUNCTIONAL 3-DEHYDROQUINATE DEHYDRATASE_SHIKIMATE DEHYDROGENASE, CHLOROPLASTIC"/>
    <property type="match status" value="1"/>
</dbReference>
<evidence type="ECO:0000313" key="13">
    <source>
        <dbReference type="EMBL" id="MBD1222867.1"/>
    </source>
</evidence>
<dbReference type="InterPro" id="IPR022893">
    <property type="entry name" value="Shikimate_DH_fam"/>
</dbReference>
<dbReference type="AlphaFoldDB" id="A0AAC9J029"/>
<accession>A0AAC9J029</accession>
<dbReference type="InterPro" id="IPR046346">
    <property type="entry name" value="Aminoacid_DH-like_N_sf"/>
</dbReference>
<dbReference type="EMBL" id="JACWEZ010000004">
    <property type="protein sequence ID" value="MBD1222867.1"/>
    <property type="molecule type" value="Genomic_DNA"/>
</dbReference>
<dbReference type="GO" id="GO:0004764">
    <property type="term" value="F:shikimate 3-dehydrogenase (NADP+) activity"/>
    <property type="evidence" value="ECO:0007669"/>
    <property type="project" value="UniProtKB-UniRule"/>
</dbReference>
<comment type="function">
    <text evidence="8">Involved in the biosynthesis of the chorismate, which leads to the biosynthesis of aromatic amino acids. Catalyzes the reversible NADPH linked reduction of 3-dehydroshikimate (DHSA) to yield shikimate (SA).</text>
</comment>
<feature type="active site" description="Proton acceptor" evidence="8">
    <location>
        <position position="67"/>
    </location>
</feature>
<dbReference type="InterPro" id="IPR011342">
    <property type="entry name" value="Shikimate_DH"/>
</dbReference>
<evidence type="ECO:0000259" key="9">
    <source>
        <dbReference type="Pfam" id="PF01488"/>
    </source>
</evidence>
<dbReference type="SUPFAM" id="SSF53223">
    <property type="entry name" value="Aminoacid dehydrogenase-like, N-terminal domain"/>
    <property type="match status" value="1"/>
</dbReference>
<keyword evidence="15" id="KW-1185">Reference proteome</keyword>
<sequence>MEYHLALIGYPIKHSLSPWIHNKFLDKAGLRGSYKLHEFDQASSFEENIKLLKRKKYDGFNVTVPYKQEIIPYLDEVDPIADKMGAVNTVVNKHGKWVGYNTDGVGYVRSLEAAYPEALLNQDCRILLIGAGGAARGIYCALRDRGFSRIDIANRTQTSASDILELQADHGNCTVLSIQEAEKALKDYDIVIQTTSVGMRPNSKDSIIQVANVKDKGIFSDIIYQPLKTEFLSQAEAAGAPIHFGHTMLLYQAQYAFEKWTDKKVSLNNMAEELKLLLEGR</sequence>
<keyword evidence="4 8" id="KW-0521">NADP</keyword>
<evidence type="ECO:0000256" key="7">
    <source>
        <dbReference type="ARBA" id="ARBA00049442"/>
    </source>
</evidence>
<dbReference type="InterPro" id="IPR013708">
    <property type="entry name" value="Shikimate_DH-bd_N"/>
</dbReference>
<evidence type="ECO:0000256" key="3">
    <source>
        <dbReference type="ARBA" id="ARBA00022605"/>
    </source>
</evidence>
<comment type="caution">
    <text evidence="8">Lacks conserved residue(s) required for the propagation of feature annotation.</text>
</comment>
<dbReference type="InterPro" id="IPR036291">
    <property type="entry name" value="NAD(P)-bd_dom_sf"/>
</dbReference>
<evidence type="ECO:0000256" key="5">
    <source>
        <dbReference type="ARBA" id="ARBA00023002"/>
    </source>
</evidence>
<keyword evidence="5 8" id="KW-0560">Oxidoreductase</keyword>
<name>A0AAC9J029_VIRHA</name>
<reference evidence="13 15" key="2">
    <citation type="submission" date="2020-09" db="EMBL/GenBank/DDBJ databases">
        <title>Draft Genome Sequences of Oil-Oxidizing Bacteria Halomonas titanicae, Marinobacter lutaoensis, and Virgibacillus halodenitrificans Isolated from Highly Saline Environments.</title>
        <authorList>
            <person name="Grouzdev D.S."/>
            <person name="Sokolova D.S."/>
            <person name="Semenova E.M."/>
            <person name="Borzenkov I.A."/>
            <person name="Bidzhieva S.K."/>
            <person name="Poltaraus A.B."/>
            <person name="Nazina T.N."/>
        </authorList>
    </citation>
    <scope>NUCLEOTIDE SEQUENCE [LARGE SCALE GENOMIC DNA]</scope>
    <source>
        <strain evidence="13 15">VKM B-3472D</strain>
    </source>
</reference>
<comment type="subunit">
    <text evidence="8">Homodimer.</text>
</comment>
<feature type="binding site" evidence="8">
    <location>
        <position position="222"/>
    </location>
    <ligand>
        <name>NADP(+)</name>
        <dbReference type="ChEBI" id="CHEBI:58349"/>
    </ligand>
</feature>
<reference evidence="12 14" key="1">
    <citation type="submission" date="2016-11" db="EMBL/GenBank/DDBJ databases">
        <title>Complete genome sequencing of Virgibacillus halodenitrificans PDB-F2.</title>
        <authorList>
            <person name="Sun Z."/>
            <person name="Zhou Y."/>
            <person name="Li H."/>
        </authorList>
    </citation>
    <scope>NUCLEOTIDE SEQUENCE [LARGE SCALE GENOMIC DNA]</scope>
    <source>
        <strain evidence="12 14">PDB-F2</strain>
    </source>
</reference>
<dbReference type="GO" id="GO:0008652">
    <property type="term" value="P:amino acid biosynthetic process"/>
    <property type="evidence" value="ECO:0007669"/>
    <property type="project" value="UniProtKB-KW"/>
</dbReference>
<dbReference type="Proteomes" id="UP000182945">
    <property type="component" value="Chromosome"/>
</dbReference>
<dbReference type="Pfam" id="PF08501">
    <property type="entry name" value="Shikimate_dh_N"/>
    <property type="match status" value="1"/>
</dbReference>
<dbReference type="EC" id="1.1.1.25" evidence="2 8"/>
<evidence type="ECO:0000259" key="11">
    <source>
        <dbReference type="Pfam" id="PF18317"/>
    </source>
</evidence>
<feature type="domain" description="Quinate/shikimate 5-dehydrogenase/glutamyl-tRNA reductase" evidence="9">
    <location>
        <begin position="122"/>
        <end position="198"/>
    </location>
</feature>
<comment type="similarity">
    <text evidence="8">Belongs to the shikimate dehydrogenase family.</text>
</comment>
<dbReference type="CDD" id="cd01065">
    <property type="entry name" value="NAD_bind_Shikimate_DH"/>
    <property type="match status" value="1"/>
</dbReference>
<feature type="binding site" evidence="8">
    <location>
        <position position="88"/>
    </location>
    <ligand>
        <name>shikimate</name>
        <dbReference type="ChEBI" id="CHEBI:36208"/>
    </ligand>
</feature>
<dbReference type="Pfam" id="PF01488">
    <property type="entry name" value="Shikimate_DH"/>
    <property type="match status" value="1"/>
</dbReference>
<evidence type="ECO:0000256" key="8">
    <source>
        <dbReference type="HAMAP-Rule" id="MF_00222"/>
    </source>
</evidence>
<feature type="binding site" evidence="8">
    <location>
        <begin position="15"/>
        <end position="17"/>
    </location>
    <ligand>
        <name>shikimate</name>
        <dbReference type="ChEBI" id="CHEBI:36208"/>
    </ligand>
</feature>
<proteinExistence type="inferred from homology"/>
<feature type="binding site" evidence="8">
    <location>
        <position position="245"/>
    </location>
    <ligand>
        <name>NADP(+)</name>
        <dbReference type="ChEBI" id="CHEBI:58349"/>
    </ligand>
</feature>
<dbReference type="GO" id="GO:0050661">
    <property type="term" value="F:NADP binding"/>
    <property type="evidence" value="ECO:0007669"/>
    <property type="project" value="InterPro"/>
</dbReference>
<evidence type="ECO:0000256" key="4">
    <source>
        <dbReference type="ARBA" id="ARBA00022857"/>
    </source>
</evidence>
<dbReference type="GeneID" id="71514414"/>
<feature type="binding site" evidence="8">
    <location>
        <position position="63"/>
    </location>
    <ligand>
        <name>shikimate</name>
        <dbReference type="ChEBI" id="CHEBI:36208"/>
    </ligand>
</feature>
<evidence type="ECO:0000313" key="15">
    <source>
        <dbReference type="Proteomes" id="UP000621631"/>
    </source>
</evidence>
<dbReference type="GO" id="GO:0009073">
    <property type="term" value="P:aromatic amino acid family biosynthetic process"/>
    <property type="evidence" value="ECO:0007669"/>
    <property type="project" value="UniProtKB-KW"/>
</dbReference>
<organism evidence="12 14">
    <name type="scientific">Virgibacillus halodenitrificans</name>
    <name type="common">Bacillus halodenitrificans</name>
    <dbReference type="NCBI Taxonomy" id="1482"/>
    <lineage>
        <taxon>Bacteria</taxon>
        <taxon>Bacillati</taxon>
        <taxon>Bacillota</taxon>
        <taxon>Bacilli</taxon>
        <taxon>Bacillales</taxon>
        <taxon>Bacillaceae</taxon>
        <taxon>Virgibacillus</taxon>
    </lineage>
</organism>
<dbReference type="GO" id="GO:0005829">
    <property type="term" value="C:cytosol"/>
    <property type="evidence" value="ECO:0007669"/>
    <property type="project" value="TreeGrafter"/>
</dbReference>
<dbReference type="GO" id="GO:0019632">
    <property type="term" value="P:shikimate metabolic process"/>
    <property type="evidence" value="ECO:0007669"/>
    <property type="project" value="InterPro"/>
</dbReference>
<dbReference type="NCBIfam" id="TIGR00507">
    <property type="entry name" value="aroE"/>
    <property type="match status" value="1"/>
</dbReference>
<dbReference type="KEGG" id="vhl:BME96_08415"/>
<evidence type="ECO:0000259" key="10">
    <source>
        <dbReference type="Pfam" id="PF08501"/>
    </source>
</evidence>
<dbReference type="Gene3D" id="3.40.50.10860">
    <property type="entry name" value="Leucine Dehydrogenase, chain A, domain 1"/>
    <property type="match status" value="1"/>
</dbReference>
<feature type="binding site" evidence="8">
    <location>
        <position position="252"/>
    </location>
    <ligand>
        <name>shikimate</name>
        <dbReference type="ChEBI" id="CHEBI:36208"/>
    </ligand>
</feature>
<dbReference type="SUPFAM" id="SSF51735">
    <property type="entry name" value="NAD(P)-binding Rossmann-fold domains"/>
    <property type="match status" value="1"/>
</dbReference>